<organism evidence="3">
    <name type="scientific">marine metagenome</name>
    <dbReference type="NCBI Taxonomy" id="408172"/>
    <lineage>
        <taxon>unclassified sequences</taxon>
        <taxon>metagenomes</taxon>
        <taxon>ecological metagenomes</taxon>
    </lineage>
</organism>
<dbReference type="CDD" id="cd00118">
    <property type="entry name" value="LysM"/>
    <property type="match status" value="1"/>
</dbReference>
<evidence type="ECO:0000259" key="1">
    <source>
        <dbReference type="PROSITE" id="PS50943"/>
    </source>
</evidence>
<proteinExistence type="predicted"/>
<dbReference type="Gene3D" id="3.10.350.10">
    <property type="entry name" value="LysM domain"/>
    <property type="match status" value="1"/>
</dbReference>
<feature type="domain" description="HTH cro/C1-type" evidence="1">
    <location>
        <begin position="98"/>
        <end position="116"/>
    </location>
</feature>
<feature type="non-terminal residue" evidence="3">
    <location>
        <position position="180"/>
    </location>
</feature>
<sequence length="180" mass="20881">MYNILNMRSISILIFLLIIGCGKKEKEVVLIERDGVSYEQGAQKPYSGPASSKYSNGKIKTKGQYVDGVPSGVWKFWDRNEAEYTGSVSRYVFHQIESGETLQKIADKFEVDVNQLYQLNEDLDKNSNDKIKADQLINVREVDKSDGQFLVWYDKSRTKIKSHKIFKNSKRSGKWTFWYE</sequence>
<accession>A0A382NL21</accession>
<name>A0A382NL21_9ZZZZ</name>
<evidence type="ECO:0000313" key="3">
    <source>
        <dbReference type="EMBL" id="SVC61899.1"/>
    </source>
</evidence>
<protein>
    <submittedName>
        <fullName evidence="3">Uncharacterized protein</fullName>
    </submittedName>
</protein>
<dbReference type="InterPro" id="IPR018392">
    <property type="entry name" value="LysM"/>
</dbReference>
<dbReference type="SUPFAM" id="SSF82185">
    <property type="entry name" value="Histone H3 K4-specific methyltransferase SET7/9 N-terminal domain"/>
    <property type="match status" value="1"/>
</dbReference>
<evidence type="ECO:0000259" key="2">
    <source>
        <dbReference type="PROSITE" id="PS51782"/>
    </source>
</evidence>
<dbReference type="PROSITE" id="PS51782">
    <property type="entry name" value="LYSM"/>
    <property type="match status" value="1"/>
</dbReference>
<dbReference type="PROSITE" id="PS50943">
    <property type="entry name" value="HTH_CROC1"/>
    <property type="match status" value="1"/>
</dbReference>
<dbReference type="InterPro" id="IPR001387">
    <property type="entry name" value="Cro/C1-type_HTH"/>
</dbReference>
<reference evidence="3" key="1">
    <citation type="submission" date="2018-05" db="EMBL/GenBank/DDBJ databases">
        <authorList>
            <person name="Lanie J.A."/>
            <person name="Ng W.-L."/>
            <person name="Kazmierczak K.M."/>
            <person name="Andrzejewski T.M."/>
            <person name="Davidsen T.M."/>
            <person name="Wayne K.J."/>
            <person name="Tettelin H."/>
            <person name="Glass J.I."/>
            <person name="Rusch D."/>
            <person name="Podicherti R."/>
            <person name="Tsui H.-C.T."/>
            <person name="Winkler M.E."/>
        </authorList>
    </citation>
    <scope>NUCLEOTIDE SEQUENCE</scope>
</reference>
<dbReference type="InterPro" id="IPR036779">
    <property type="entry name" value="LysM_dom_sf"/>
</dbReference>
<gene>
    <name evidence="3" type="ORF">METZ01_LOCUS314753</name>
</gene>
<dbReference type="EMBL" id="UINC01101242">
    <property type="protein sequence ID" value="SVC61899.1"/>
    <property type="molecule type" value="Genomic_DNA"/>
</dbReference>
<dbReference type="SMART" id="SM00257">
    <property type="entry name" value="LysM"/>
    <property type="match status" value="1"/>
</dbReference>
<dbReference type="SUPFAM" id="SSF54106">
    <property type="entry name" value="LysM domain"/>
    <property type="match status" value="1"/>
</dbReference>
<dbReference type="Pfam" id="PF01476">
    <property type="entry name" value="LysM"/>
    <property type="match status" value="1"/>
</dbReference>
<dbReference type="AlphaFoldDB" id="A0A382NL21"/>
<feature type="domain" description="LysM" evidence="2">
    <location>
        <begin position="92"/>
        <end position="139"/>
    </location>
</feature>